<dbReference type="OrthoDB" id="1933281at2759"/>
<evidence type="ECO:0000259" key="1">
    <source>
        <dbReference type="Pfam" id="PF10607"/>
    </source>
</evidence>
<dbReference type="GO" id="GO:0005737">
    <property type="term" value="C:cytoplasm"/>
    <property type="evidence" value="ECO:0007669"/>
    <property type="project" value="TreeGrafter"/>
</dbReference>
<dbReference type="AlphaFoldDB" id="A0A0G4J7W0"/>
<gene>
    <name evidence="2" type="ORF">PBRA_003136</name>
</gene>
<dbReference type="InterPro" id="IPR024964">
    <property type="entry name" value="CTLH/CRA"/>
</dbReference>
<feature type="domain" description="CTLH/CRA C-terminal to LisH motif" evidence="1">
    <location>
        <begin position="144"/>
        <end position="284"/>
    </location>
</feature>
<dbReference type="GO" id="GO:0005634">
    <property type="term" value="C:nucleus"/>
    <property type="evidence" value="ECO:0007669"/>
    <property type="project" value="TreeGrafter"/>
</dbReference>
<name>A0A0G4J7W0_PLABS</name>
<dbReference type="GO" id="GO:0043161">
    <property type="term" value="P:proteasome-mediated ubiquitin-dependent protein catabolic process"/>
    <property type="evidence" value="ECO:0007669"/>
    <property type="project" value="InterPro"/>
</dbReference>
<dbReference type="PANTHER" id="PTHR12170:SF3">
    <property type="entry name" value="GH10162P"/>
    <property type="match status" value="1"/>
</dbReference>
<dbReference type="GO" id="GO:0004842">
    <property type="term" value="F:ubiquitin-protein transferase activity"/>
    <property type="evidence" value="ECO:0007669"/>
    <property type="project" value="InterPro"/>
</dbReference>
<dbReference type="EMBL" id="CDSF01000144">
    <property type="protein sequence ID" value="CEP03376.1"/>
    <property type="molecule type" value="Genomic_DNA"/>
</dbReference>
<dbReference type="InterPro" id="IPR013083">
    <property type="entry name" value="Znf_RING/FYVE/PHD"/>
</dbReference>
<evidence type="ECO:0000313" key="2">
    <source>
        <dbReference type="EMBL" id="CEP03376.1"/>
    </source>
</evidence>
<evidence type="ECO:0000313" key="3">
    <source>
        <dbReference type="Proteomes" id="UP000039324"/>
    </source>
</evidence>
<dbReference type="Pfam" id="PF10607">
    <property type="entry name" value="CTLH"/>
    <property type="match status" value="1"/>
</dbReference>
<keyword evidence="3" id="KW-1185">Reference proteome</keyword>
<dbReference type="STRING" id="37360.A0A0G4J7W0"/>
<reference evidence="2 3" key="1">
    <citation type="submission" date="2015-02" db="EMBL/GenBank/DDBJ databases">
        <authorList>
            <person name="Chooi Y.-H."/>
        </authorList>
    </citation>
    <scope>NUCLEOTIDE SEQUENCE [LARGE SCALE GENOMIC DNA]</scope>
    <source>
        <strain evidence="2">E3</strain>
    </source>
</reference>
<dbReference type="PANTHER" id="PTHR12170">
    <property type="entry name" value="MACROPHAGE ERYTHROBLAST ATTACHER-RELATED"/>
    <property type="match status" value="1"/>
</dbReference>
<protein>
    <recommendedName>
        <fullName evidence="1">CTLH/CRA C-terminal to LisH motif domain-containing protein</fullName>
    </recommendedName>
</protein>
<dbReference type="InterPro" id="IPR045098">
    <property type="entry name" value="Fyv10_fam"/>
</dbReference>
<accession>A0A0G4J7W0</accession>
<sequence length="383" mass="41720">MQPADVAALIDSHAHTATTAQDELAAAVQRLRDLADDVDGGQAGVGAIGDPIGQLRKSLAPVLKQRTNAVGAALQSLTDNDGKTGTVSERGGDALDRQLLDRIIIYHFLRGGRLDLAQSLINETRMTVPFDERFSILSDLTAAIRRHDLSSCIAYPPGLLPNGAFLMGNSPRWCRTHPHPETVRDLLFMLHRTQFMMYVEQGDARNAILYARQHLSTMYSSFAAETGALLATLLFMNDMGPNKPRLTADDWCRLEALFNSVFCRSMSLAKDSPLNVCIAASQIVMPVVAKMAAFQSKNALISLVSSSAQVAVDLGKEFQFHSTFVCPVAKTVDSRPALLTCGHVVSHVAIQKMQRVSRASPGTVKCPYCGCEQHLSKTMLLHF</sequence>
<organism evidence="2 3">
    <name type="scientific">Plasmodiophora brassicae</name>
    <name type="common">Clubroot disease agent</name>
    <dbReference type="NCBI Taxonomy" id="37360"/>
    <lineage>
        <taxon>Eukaryota</taxon>
        <taxon>Sar</taxon>
        <taxon>Rhizaria</taxon>
        <taxon>Endomyxa</taxon>
        <taxon>Phytomyxea</taxon>
        <taxon>Plasmodiophorida</taxon>
        <taxon>Plasmodiophoridae</taxon>
        <taxon>Plasmodiophora</taxon>
    </lineage>
</organism>
<dbReference type="Gene3D" id="3.30.40.10">
    <property type="entry name" value="Zinc/RING finger domain, C3HC4 (zinc finger)"/>
    <property type="match status" value="1"/>
</dbReference>
<dbReference type="OMA" id="FEATNND"/>
<proteinExistence type="predicted"/>
<dbReference type="GO" id="GO:0034657">
    <property type="term" value="C:GID complex"/>
    <property type="evidence" value="ECO:0007669"/>
    <property type="project" value="TreeGrafter"/>
</dbReference>
<dbReference type="Proteomes" id="UP000039324">
    <property type="component" value="Unassembled WGS sequence"/>
</dbReference>
<dbReference type="SUPFAM" id="SSF57850">
    <property type="entry name" value="RING/U-box"/>
    <property type="match status" value="1"/>
</dbReference>